<organism evidence="1 2">
    <name type="scientific">Entotheonella factor</name>
    <dbReference type="NCBI Taxonomy" id="1429438"/>
    <lineage>
        <taxon>Bacteria</taxon>
        <taxon>Pseudomonadati</taxon>
        <taxon>Nitrospinota/Tectimicrobiota group</taxon>
        <taxon>Candidatus Tectimicrobiota</taxon>
        <taxon>Candidatus Entotheonellia</taxon>
        <taxon>Candidatus Entotheonellales</taxon>
        <taxon>Candidatus Entotheonellaceae</taxon>
        <taxon>Candidatus Entotheonella</taxon>
    </lineage>
</organism>
<evidence type="ECO:0000313" key="1">
    <source>
        <dbReference type="EMBL" id="ETW99958.1"/>
    </source>
</evidence>
<dbReference type="AlphaFoldDB" id="W4LPF6"/>
<reference evidence="1 2" key="1">
    <citation type="journal article" date="2014" name="Nature">
        <title>An environmental bacterial taxon with a large and distinct metabolic repertoire.</title>
        <authorList>
            <person name="Wilson M.C."/>
            <person name="Mori T."/>
            <person name="Ruckert C."/>
            <person name="Uria A.R."/>
            <person name="Helf M.J."/>
            <person name="Takada K."/>
            <person name="Gernert C."/>
            <person name="Steffens U.A."/>
            <person name="Heycke N."/>
            <person name="Schmitt S."/>
            <person name="Rinke C."/>
            <person name="Helfrich E.J."/>
            <person name="Brachmann A.O."/>
            <person name="Gurgui C."/>
            <person name="Wakimoto T."/>
            <person name="Kracht M."/>
            <person name="Crusemann M."/>
            <person name="Hentschel U."/>
            <person name="Abe I."/>
            <person name="Matsunaga S."/>
            <person name="Kalinowski J."/>
            <person name="Takeyama H."/>
            <person name="Piel J."/>
        </authorList>
    </citation>
    <scope>NUCLEOTIDE SEQUENCE [LARGE SCALE GENOMIC DNA]</scope>
    <source>
        <strain evidence="2">TSY1</strain>
    </source>
</reference>
<name>W4LPF6_ENTF1</name>
<gene>
    <name evidence="1" type="ORF">ETSY1_13080</name>
</gene>
<keyword evidence="2" id="KW-1185">Reference proteome</keyword>
<evidence type="ECO:0000313" key="2">
    <source>
        <dbReference type="Proteomes" id="UP000019141"/>
    </source>
</evidence>
<sequence>MKFAHDGMSLWYGTPDAPAPTEIVTPDESQTVIVAVHPIDASNQVDICYGTEPGMMDQSVGAKWLWNDTVGDVQYFQAMLPAFMPGERVAYTAVCRRAGRQVPHPDQMAPTCFEIQTTPSAMTSPDHTPTILPGVNTPMPTAASTGSLNRKHLYKVYKQRLQQRGSEVYELVIKRMDAPGNSQRPIPQSVTLLRPNPTQSSHDQLFVDQTPVPREVWHYDATDRILSWEGADEGGRLHLFHDGTGAVGVVGSGMDLASISAGIRARFSCDVALNCGAKYVTSGSAVTDITWAPTSDQWKNAHWQTNRLLLSYTYHPGSGFQPPTFTFDFQDQITDGIPWDPTQGAFEAALQLGTRSSQTVWDLTFKSVIPPPLDPGSPSGGPDTVFPQWLKAVEDAAASRIDGAFVIDGEPPHGTLVGLQGQRASGMIVGYYQTAKSASPFGIFHGQLMLNGQPAGKSQVNGNQLHWTGLSEAYQRRTGLPESGCLVFRRDGGSAQDGNGLAVQRLHTTGAIDAIADHSDLHPDVYGEP</sequence>
<dbReference type="HOGENOM" id="CLU_514542_0_0_7"/>
<dbReference type="EMBL" id="AZHW01000390">
    <property type="protein sequence ID" value="ETW99958.1"/>
    <property type="molecule type" value="Genomic_DNA"/>
</dbReference>
<proteinExistence type="predicted"/>
<comment type="caution">
    <text evidence="1">The sequence shown here is derived from an EMBL/GenBank/DDBJ whole genome shotgun (WGS) entry which is preliminary data.</text>
</comment>
<accession>W4LPF6</accession>
<dbReference type="Proteomes" id="UP000019141">
    <property type="component" value="Unassembled WGS sequence"/>
</dbReference>
<protein>
    <submittedName>
        <fullName evidence="1">Uncharacterized protein</fullName>
    </submittedName>
</protein>